<reference evidence="10 11" key="1">
    <citation type="journal article" date="2015" name="Microbiology (Mosc.)">
        <title>Genomics of the Weissella cibaria species with an examination of its metabolic traits.</title>
        <authorList>
            <person name="Lynch K.M."/>
            <person name="Lucid A."/>
            <person name="Arendt E.K."/>
            <person name="Sleator R.D."/>
            <person name="Lucey B."/>
            <person name="Coffey A."/>
        </authorList>
    </citation>
    <scope>NUCLEOTIDE SEQUENCE [LARGE SCALE GENOMIC DNA]</scope>
    <source>
        <strain evidence="10 11">MG1</strain>
    </source>
</reference>
<keyword evidence="7" id="KW-0784">Thiamine biosynthesis</keyword>
<dbReference type="GO" id="GO:0050334">
    <property type="term" value="F:thiaminase activity"/>
    <property type="evidence" value="ECO:0007669"/>
    <property type="project" value="UniProtKB-EC"/>
</dbReference>
<dbReference type="eggNOG" id="COG0819">
    <property type="taxonomic scope" value="Bacteria"/>
</dbReference>
<comment type="catalytic activity">
    <reaction evidence="8">
        <text>thiamine + H2O = 5-(2-hydroxyethyl)-4-methylthiazole + 4-amino-5-hydroxymethyl-2-methylpyrimidine + H(+)</text>
        <dbReference type="Rhea" id="RHEA:17509"/>
        <dbReference type="ChEBI" id="CHEBI:15377"/>
        <dbReference type="ChEBI" id="CHEBI:15378"/>
        <dbReference type="ChEBI" id="CHEBI:16892"/>
        <dbReference type="ChEBI" id="CHEBI:17957"/>
        <dbReference type="ChEBI" id="CHEBI:18385"/>
        <dbReference type="EC" id="3.5.99.2"/>
    </reaction>
</comment>
<dbReference type="GO" id="GO:0005829">
    <property type="term" value="C:cytosol"/>
    <property type="evidence" value="ECO:0007669"/>
    <property type="project" value="TreeGrafter"/>
</dbReference>
<evidence type="ECO:0000256" key="8">
    <source>
        <dbReference type="ARBA" id="ARBA00048337"/>
    </source>
</evidence>
<comment type="pathway">
    <text evidence="2">Cofactor biosynthesis; thiamine diphosphate biosynthesis.</text>
</comment>
<organism evidence="10 11">
    <name type="scientific">Weissella cibaria</name>
    <dbReference type="NCBI Taxonomy" id="137591"/>
    <lineage>
        <taxon>Bacteria</taxon>
        <taxon>Bacillati</taxon>
        <taxon>Bacillota</taxon>
        <taxon>Bacilli</taxon>
        <taxon>Lactobacillales</taxon>
        <taxon>Lactobacillaceae</taxon>
        <taxon>Weissella</taxon>
    </lineage>
</organism>
<dbReference type="GO" id="GO:0009228">
    <property type="term" value="P:thiamine biosynthetic process"/>
    <property type="evidence" value="ECO:0007669"/>
    <property type="project" value="UniProtKB-KW"/>
</dbReference>
<evidence type="ECO:0000256" key="5">
    <source>
        <dbReference type="ARBA" id="ARBA00012684"/>
    </source>
</evidence>
<dbReference type="Gene3D" id="1.20.910.10">
    <property type="entry name" value="Heme oxygenase-like"/>
    <property type="match status" value="1"/>
</dbReference>
<evidence type="ECO:0000256" key="1">
    <source>
        <dbReference type="ARBA" id="ARBA00001881"/>
    </source>
</evidence>
<comment type="caution">
    <text evidence="10">The sequence shown here is derived from an EMBL/GenBank/DDBJ whole genome shotgun (WGS) entry which is preliminary data.</text>
</comment>
<evidence type="ECO:0000259" key="9">
    <source>
        <dbReference type="Pfam" id="PF03070"/>
    </source>
</evidence>
<dbReference type="STRING" id="137591.AO080_07305"/>
<evidence type="ECO:0000256" key="2">
    <source>
        <dbReference type="ARBA" id="ARBA00004948"/>
    </source>
</evidence>
<dbReference type="UniPathway" id="UPA00060"/>
<dbReference type="PANTHER" id="PTHR43198:SF2">
    <property type="entry name" value="SI:CH1073-67J19.1-RELATED"/>
    <property type="match status" value="1"/>
</dbReference>
<dbReference type="Proteomes" id="UP000032287">
    <property type="component" value="Unassembled WGS sequence"/>
</dbReference>
<sequence length="233" mass="25842">MGDGRMKQTELEQIQTKWLTEIMATPFVQGIRTGDLSQASRDYYVAQDAHYVGHFEALLAQTMQQLPPTLRRRAAVTADEADAHLGLQPSERYHQIDPAPHNLAYLAHLDQTVQLGDPLASMLALLPCTESYGLIAQKLAQAGVAPGGYTDWVAYYVGDAYQSAVTWSGATVAQLLQQSQLATIDYAGIYATSYQHELTFLQMAENQLLNKIFHATIKLSCEVPVRRCLICRL</sequence>
<comment type="similarity">
    <text evidence="3">Belongs to the TenA family.</text>
</comment>
<feature type="domain" description="Thiaminase-2/PQQC" evidence="9">
    <location>
        <begin position="13"/>
        <end position="206"/>
    </location>
</feature>
<keyword evidence="10" id="KW-0378">Hydrolase</keyword>
<dbReference type="InterPro" id="IPR050967">
    <property type="entry name" value="Thiamine_Salvage_TenA"/>
</dbReference>
<dbReference type="InterPro" id="IPR004305">
    <property type="entry name" value="Thiaminase-2/PQQC"/>
</dbReference>
<dbReference type="SUPFAM" id="SSF48613">
    <property type="entry name" value="Heme oxygenase-like"/>
    <property type="match status" value="1"/>
</dbReference>
<dbReference type="AlphaFoldDB" id="A0A0D1LKI5"/>
<name>A0A0D1LKI5_9LACO</name>
<evidence type="ECO:0000256" key="6">
    <source>
        <dbReference type="ARBA" id="ARBA00013647"/>
    </source>
</evidence>
<evidence type="ECO:0000256" key="7">
    <source>
        <dbReference type="ARBA" id="ARBA00022977"/>
    </source>
</evidence>
<evidence type="ECO:0000313" key="10">
    <source>
        <dbReference type="EMBL" id="KIU20920.1"/>
    </source>
</evidence>
<dbReference type="CDD" id="cd16099">
    <property type="entry name" value="TenA_PqqC-like"/>
    <property type="match status" value="1"/>
</dbReference>
<evidence type="ECO:0000256" key="3">
    <source>
        <dbReference type="ARBA" id="ARBA00010264"/>
    </source>
</evidence>
<dbReference type="GO" id="GO:0009229">
    <property type="term" value="P:thiamine diphosphate biosynthetic process"/>
    <property type="evidence" value="ECO:0007669"/>
    <property type="project" value="UniProtKB-UniPathway"/>
</dbReference>
<dbReference type="InterPro" id="IPR016084">
    <property type="entry name" value="Haem_Oase-like_multi-hlx"/>
</dbReference>
<accession>A0A0D1LKI5</accession>
<dbReference type="EC" id="3.5.99.2" evidence="5"/>
<keyword evidence="11" id="KW-1185">Reference proteome</keyword>
<evidence type="ECO:0000256" key="4">
    <source>
        <dbReference type="ARBA" id="ARBA00011881"/>
    </source>
</evidence>
<comment type="subunit">
    <text evidence="4">Homotetramer.</text>
</comment>
<dbReference type="PATRIC" id="fig|137591.25.peg.956"/>
<evidence type="ECO:0000313" key="11">
    <source>
        <dbReference type="Proteomes" id="UP000032287"/>
    </source>
</evidence>
<dbReference type="PANTHER" id="PTHR43198">
    <property type="entry name" value="BIFUNCTIONAL TH2 PROTEIN"/>
    <property type="match status" value="1"/>
</dbReference>
<dbReference type="Pfam" id="PF03070">
    <property type="entry name" value="TENA_THI-4"/>
    <property type="match status" value="1"/>
</dbReference>
<protein>
    <recommendedName>
        <fullName evidence="6">Aminopyrimidine aminohydrolase</fullName>
        <ecNumber evidence="5">3.5.99.2</ecNumber>
    </recommendedName>
</protein>
<proteinExistence type="inferred from homology"/>
<dbReference type="EMBL" id="JWHU01000014">
    <property type="protein sequence ID" value="KIU20920.1"/>
    <property type="molecule type" value="Genomic_DNA"/>
</dbReference>
<comment type="catalytic activity">
    <reaction evidence="1">
        <text>4-amino-5-aminomethyl-2-methylpyrimidine + H2O = 4-amino-5-hydroxymethyl-2-methylpyrimidine + NH4(+)</text>
        <dbReference type="Rhea" id="RHEA:31799"/>
        <dbReference type="ChEBI" id="CHEBI:15377"/>
        <dbReference type="ChEBI" id="CHEBI:16892"/>
        <dbReference type="ChEBI" id="CHEBI:28938"/>
        <dbReference type="ChEBI" id="CHEBI:63416"/>
        <dbReference type="EC" id="3.5.99.2"/>
    </reaction>
</comment>
<gene>
    <name evidence="10" type="primary">tenA</name>
    <name evidence="10" type="ORF">QX99_00988</name>
</gene>